<evidence type="ECO:0000259" key="19">
    <source>
        <dbReference type="PROSITE" id="PS50865"/>
    </source>
</evidence>
<keyword evidence="7" id="KW-0479">Metal-binding</keyword>
<evidence type="ECO:0000256" key="10">
    <source>
        <dbReference type="ARBA" id="ARBA00022833"/>
    </source>
</evidence>
<feature type="domain" description="MYND-type" evidence="19">
    <location>
        <begin position="1085"/>
        <end position="1152"/>
    </location>
</feature>
<feature type="compositionally biased region" description="Low complexity" evidence="18">
    <location>
        <begin position="83"/>
        <end position="92"/>
    </location>
</feature>
<comment type="caution">
    <text evidence="20">The sequence shown here is derived from an EMBL/GenBank/DDBJ whole genome shotgun (WGS) entry which is preliminary data.</text>
</comment>
<keyword evidence="6" id="KW-0812">Transmembrane</keyword>
<evidence type="ECO:0000313" key="21">
    <source>
        <dbReference type="Proteomes" id="UP000650467"/>
    </source>
</evidence>
<evidence type="ECO:0000256" key="6">
    <source>
        <dbReference type="ARBA" id="ARBA00022692"/>
    </source>
</evidence>
<keyword evidence="9" id="KW-0418">Kinase</keyword>
<feature type="region of interest" description="Disordered" evidence="18">
    <location>
        <begin position="79"/>
        <end position="99"/>
    </location>
</feature>
<dbReference type="EC" id="2.7.1.182" evidence="15"/>
<dbReference type="GO" id="GO:0010276">
    <property type="term" value="F:phytol kinase activity"/>
    <property type="evidence" value="ECO:0007669"/>
    <property type="project" value="UniProtKB-EC"/>
</dbReference>
<dbReference type="AlphaFoldDB" id="A0A835W7L1"/>
<dbReference type="EMBL" id="JAEHOC010000009">
    <property type="protein sequence ID" value="KAG2438521.1"/>
    <property type="molecule type" value="Genomic_DNA"/>
</dbReference>
<evidence type="ECO:0000256" key="14">
    <source>
        <dbReference type="ARBA" id="ARBA00024015"/>
    </source>
</evidence>
<evidence type="ECO:0000256" key="7">
    <source>
        <dbReference type="ARBA" id="ARBA00022723"/>
    </source>
</evidence>
<evidence type="ECO:0000256" key="8">
    <source>
        <dbReference type="ARBA" id="ARBA00022771"/>
    </source>
</evidence>
<evidence type="ECO:0000256" key="5">
    <source>
        <dbReference type="ARBA" id="ARBA00022679"/>
    </source>
</evidence>
<keyword evidence="4" id="KW-0934">Plastid</keyword>
<dbReference type="Pfam" id="PF01753">
    <property type="entry name" value="zf-MYND"/>
    <property type="match status" value="1"/>
</dbReference>
<dbReference type="GO" id="GO:0008270">
    <property type="term" value="F:zinc ion binding"/>
    <property type="evidence" value="ECO:0007669"/>
    <property type="project" value="UniProtKB-KW"/>
</dbReference>
<comment type="similarity">
    <text evidence="2">Belongs to the polyprenol kinase family.</text>
</comment>
<organism evidence="20 21">
    <name type="scientific">Chlamydomonas incerta</name>
    <dbReference type="NCBI Taxonomy" id="51695"/>
    <lineage>
        <taxon>Eukaryota</taxon>
        <taxon>Viridiplantae</taxon>
        <taxon>Chlorophyta</taxon>
        <taxon>core chlorophytes</taxon>
        <taxon>Chlorophyceae</taxon>
        <taxon>CS clade</taxon>
        <taxon>Chlamydomonadales</taxon>
        <taxon>Chlamydomonadaceae</taxon>
        <taxon>Chlamydomonas</taxon>
    </lineage>
</organism>
<evidence type="ECO:0000256" key="17">
    <source>
        <dbReference type="PROSITE-ProRule" id="PRU00134"/>
    </source>
</evidence>
<evidence type="ECO:0000256" key="18">
    <source>
        <dbReference type="SAM" id="MobiDB-lite"/>
    </source>
</evidence>
<comment type="subcellular location">
    <subcellularLocation>
        <location evidence="1">Plastid</location>
        <location evidence="1">Chloroplast membrane</location>
        <topology evidence="1">Multi-pass membrane protein</topology>
    </subcellularLocation>
</comment>
<dbReference type="OrthoDB" id="534422at2759"/>
<evidence type="ECO:0000313" key="20">
    <source>
        <dbReference type="EMBL" id="KAG2438521.1"/>
    </source>
</evidence>
<keyword evidence="12" id="KW-1133">Transmembrane helix</keyword>
<evidence type="ECO:0000256" key="3">
    <source>
        <dbReference type="ARBA" id="ARBA00022528"/>
    </source>
</evidence>
<comment type="catalytic activity">
    <reaction evidence="16">
        <text>phytol + CTP = phytyl phosphate + CDP + H(+)</text>
        <dbReference type="Rhea" id="RHEA:38055"/>
        <dbReference type="ChEBI" id="CHEBI:15378"/>
        <dbReference type="ChEBI" id="CHEBI:17327"/>
        <dbReference type="ChEBI" id="CHEBI:37563"/>
        <dbReference type="ChEBI" id="CHEBI:58069"/>
        <dbReference type="ChEBI" id="CHEBI:75483"/>
        <dbReference type="EC" id="2.7.1.182"/>
    </reaction>
</comment>
<dbReference type="Gene3D" id="6.10.140.2220">
    <property type="match status" value="1"/>
</dbReference>
<evidence type="ECO:0000256" key="13">
    <source>
        <dbReference type="ARBA" id="ARBA00023136"/>
    </source>
</evidence>
<dbReference type="InterPro" id="IPR002893">
    <property type="entry name" value="Znf_MYND"/>
</dbReference>
<evidence type="ECO:0000256" key="9">
    <source>
        <dbReference type="ARBA" id="ARBA00022777"/>
    </source>
</evidence>
<keyword evidence="8 17" id="KW-0863">Zinc-finger</keyword>
<accession>A0A835W7L1</accession>
<sequence>MRRNRAVAGAAAREQKSAVERDLSAALTSLLAGQGLQRHLVTRLGSSQDEMVEMEQSPASKAALLAVLGWAAREATTVAQALQQRPQQQQQPRPGPHAGASEEELLRLLQLVDAALAPLAVLAQATSPDVELRRAVARTQLPQALVRLLAALCPPGFRCCGTACGRGSGSRGGAGVGNGAGLEARLDVVVGIAILSSGLWIAEPLPPELAACLTESHLVDSVVVALLRAQVAECGQQQQQQQERGGGAGAGPSTAPAGIGRISGSCYGAWLRGSKRGNRVWTVLRAMLRNVVTAFLQPRTWHKTTLPHGLALTLPHCREALSGPAIQLLLGRVLVAETNRCLAEAQAEAEEDAAEAGGSTASSSRDAATAAAGAAAPGLYQQRWHALPECLRSDTLPLPRNRSSAADLLLDVSEIAGSVWDFIVSGPRLPRLGQQPPNVMFGDHPAAEAVRKVVGGVATPEEEAAVAAAEAQLPPLHPPSYTAVQVYELAHAALTVALAHAPAEAECLSAPSLLARLVMELPPRLAAARLPGLWRTLSCALPRLACGADDGNAFQGPFWKFFGMCRSQSTQSLLSYLGLLLQLQLSPGPAAAAQPNKGPAAANPAAATVAAGSPAAPSGAAAPGPGPGFSLRCALRGGLLPAIEALLRRLLGRTAAVALAGPQQAAGFMDAAQQIANTVDHLLRTSGVWPAVLAHGPPQQVASLVCTMGKALGVVGDTFHALRQRPQLLEPAMQLLIAVDGNDTGQRALFDVLSALLEQARCMTDQGLTLQRGGAAGLGGGWHVWARRLPINDSIGPDGFALHTDWVADVGGCPFTDTAAAHQQRVLADWAVQMWIPELTRQTDRDGPTHVYSAFTMCQLLFMACQVLWPALRESLIASDAAAAESAAAITPPCDAAANAAGWRRFLLHDLDALAWTERLLVRTAASTELKPVNWLRLGVLGLTVLSVSQVGVGREACDAAADSTSVAAASWAAAECNSDMQRQQGEQQRNLLQQLRRISHRMGGEWPATVEGIQLSLPSEAAAEEARGAAAAPAVRTLQSFRVPELLLQQLGADLDNPYLLIYGGVPPAPDAQQVGALLGDAGLALCGNPACRSLEGDSEAGLMAAPAPAGRQQGGGGGRIKTCSRCRAVRYCCGACQLQHWATGGHKEACAGAAGVSGIRGGGQSAGR</sequence>
<dbReference type="PANTHER" id="PTHR32523">
    <property type="entry name" value="PHYTOL KINASE 1, CHLOROPLASTIC"/>
    <property type="match status" value="1"/>
</dbReference>
<keyword evidence="10" id="KW-0862">Zinc</keyword>
<keyword evidence="21" id="KW-1185">Reference proteome</keyword>
<keyword evidence="13" id="KW-0472">Membrane</keyword>
<comment type="pathway">
    <text evidence="14">Cofactor biosynthesis; tocopherol biosynthesis.</text>
</comment>
<dbReference type="Proteomes" id="UP000650467">
    <property type="component" value="Unassembled WGS sequence"/>
</dbReference>
<evidence type="ECO:0000256" key="16">
    <source>
        <dbReference type="ARBA" id="ARBA00048889"/>
    </source>
</evidence>
<dbReference type="GO" id="GO:0009507">
    <property type="term" value="C:chloroplast"/>
    <property type="evidence" value="ECO:0007669"/>
    <property type="project" value="UniProtKB-SubCell"/>
</dbReference>
<reference evidence="20" key="1">
    <citation type="journal article" date="2020" name="bioRxiv">
        <title>Comparative genomics of Chlamydomonas.</title>
        <authorList>
            <person name="Craig R.J."/>
            <person name="Hasan A.R."/>
            <person name="Ness R.W."/>
            <person name="Keightley P.D."/>
        </authorList>
    </citation>
    <scope>NUCLEOTIDE SEQUENCE</scope>
    <source>
        <strain evidence="20">SAG 7.73</strain>
    </source>
</reference>
<keyword evidence="3" id="KW-0150">Chloroplast</keyword>
<protein>
    <recommendedName>
        <fullName evidence="15">phytol kinase</fullName>
        <ecNumber evidence="15">2.7.1.182</ecNumber>
    </recommendedName>
</protein>
<proteinExistence type="inferred from homology"/>
<evidence type="ECO:0000256" key="2">
    <source>
        <dbReference type="ARBA" id="ARBA00010794"/>
    </source>
</evidence>
<gene>
    <name evidence="20" type="ORF">HXX76_005072</name>
</gene>
<dbReference type="GO" id="GO:0016020">
    <property type="term" value="C:membrane"/>
    <property type="evidence" value="ECO:0007669"/>
    <property type="project" value="UniProtKB-SubCell"/>
</dbReference>
<evidence type="ECO:0000256" key="15">
    <source>
        <dbReference type="ARBA" id="ARBA00039024"/>
    </source>
</evidence>
<dbReference type="SUPFAM" id="SSF144232">
    <property type="entry name" value="HIT/MYND zinc finger-like"/>
    <property type="match status" value="1"/>
</dbReference>
<keyword evidence="5" id="KW-0808">Transferase</keyword>
<keyword evidence="11" id="KW-0809">Transit peptide</keyword>
<evidence type="ECO:0000256" key="1">
    <source>
        <dbReference type="ARBA" id="ARBA00004508"/>
    </source>
</evidence>
<dbReference type="InterPro" id="IPR039606">
    <property type="entry name" value="Phytol/farnesol_kinase"/>
</dbReference>
<evidence type="ECO:0000256" key="11">
    <source>
        <dbReference type="ARBA" id="ARBA00022946"/>
    </source>
</evidence>
<evidence type="ECO:0000256" key="4">
    <source>
        <dbReference type="ARBA" id="ARBA00022640"/>
    </source>
</evidence>
<dbReference type="PANTHER" id="PTHR32523:SF8">
    <property type="entry name" value="DOLICHOL KINASE"/>
    <property type="match status" value="1"/>
</dbReference>
<evidence type="ECO:0000256" key="12">
    <source>
        <dbReference type="ARBA" id="ARBA00022989"/>
    </source>
</evidence>
<dbReference type="PROSITE" id="PS50865">
    <property type="entry name" value="ZF_MYND_2"/>
    <property type="match status" value="1"/>
</dbReference>
<name>A0A835W7L1_CHLIN</name>